<reference evidence="9 10" key="2">
    <citation type="submission" date="2017-10" db="EMBL/GenBank/DDBJ databases">
        <authorList>
            <person name="Banno H."/>
            <person name="Chua N.-H."/>
        </authorList>
    </citation>
    <scope>NUCLEOTIDE SEQUENCE [LARGE SCALE GENOMIC DNA]</scope>
    <source>
        <strain evidence="9 10">JK626</strain>
    </source>
</reference>
<dbReference type="InterPro" id="IPR006680">
    <property type="entry name" value="Amidohydro-rel"/>
</dbReference>
<evidence type="ECO:0000259" key="7">
    <source>
        <dbReference type="Pfam" id="PF01979"/>
    </source>
</evidence>
<comment type="caution">
    <text evidence="9">The sequence shown here is derived from an EMBL/GenBank/DDBJ whole genome shotgun (WGS) entry which is preliminary data.</text>
</comment>
<evidence type="ECO:0000313" key="9">
    <source>
        <dbReference type="EMBL" id="PHU36523.1"/>
    </source>
</evidence>
<comment type="similarity">
    <text evidence="1 6">Belongs to the metallo-dependent hydrolases superfamily. Adenine deaminase family.</text>
</comment>
<dbReference type="InterPro" id="IPR032466">
    <property type="entry name" value="Metal_Hydrolase"/>
</dbReference>
<dbReference type="HAMAP" id="MF_01518">
    <property type="entry name" value="Adenine_deamin"/>
    <property type="match status" value="1"/>
</dbReference>
<dbReference type="CDD" id="cd01295">
    <property type="entry name" value="AdeC"/>
    <property type="match status" value="1"/>
</dbReference>
<sequence>MTRDEYEHFLQVTAGEVKAELVLKNANFLDVFTNRFKSGDIAISSGTFAGIGKYSGAQEIDMTGKTIVPGFIDAHIHIESTTVVPEIFVKESIKHGTTAVITDPHEIANVMGTDGINYMLEATEGLPMDVFFMIPSCVPSCKYDEAGAVIMASDMEQFYGRDRVKGMAELMDVDGVVGRNPSVLDKSYSAIKKDMLIDGHAPMVTGQKLVSYIAAGVLSDHECASLEEALEKMGLGVWIMIREGTAAENLADLIGLCQEPYASRSMFCTDDRHINHIMDEGHIDAIIRKAIKLGADPAIAYKMASYNAAAYFGLRDRGAISPGFLADFIVLEDINDARVGAVYKNGIEITDEALKLKCKSHIPDDLIKKSHDTFHMPLITEEMLENKGKLPIIGLVPGQLYTTREGLSEGINIDQDILKVAVVERHKNTGHIGIGFVNGYGMKKGAIATSVAHDAHNIIAIGVSEKDMAHAINALKDIGGGMVVWADGKVKASYPLPVAGLMSEESSDMAKKHLEEIHLAAYELGVNKGIDPFMTLSFTALPVIPELRITTKGVVDVASGKIFK</sequence>
<dbReference type="GO" id="GO:0006146">
    <property type="term" value="P:adenine catabolic process"/>
    <property type="evidence" value="ECO:0007669"/>
    <property type="project" value="InterPro"/>
</dbReference>
<dbReference type="InterPro" id="IPR026912">
    <property type="entry name" value="Adenine_deam_C"/>
</dbReference>
<dbReference type="SUPFAM" id="SSF51556">
    <property type="entry name" value="Metallo-dependent hydrolases"/>
    <property type="match status" value="1"/>
</dbReference>
<dbReference type="InterPro" id="IPR011059">
    <property type="entry name" value="Metal-dep_hydrolase_composite"/>
</dbReference>
<feature type="domain" description="Amidohydrolase-related" evidence="7">
    <location>
        <begin position="66"/>
        <end position="346"/>
    </location>
</feature>
<name>A0A2G3E068_9FIRM</name>
<protein>
    <recommendedName>
        <fullName evidence="2 6">Adenine deaminase</fullName>
        <shortName evidence="6">Adenase</shortName>
        <shortName evidence="6">Adenine aminase</shortName>
        <ecNumber evidence="2 6">3.5.4.2</ecNumber>
    </recommendedName>
</protein>
<dbReference type="AlphaFoldDB" id="A0A2G3E068"/>
<evidence type="ECO:0000256" key="1">
    <source>
        <dbReference type="ARBA" id="ARBA00006773"/>
    </source>
</evidence>
<keyword evidence="4 6" id="KW-0464">Manganese</keyword>
<dbReference type="SUPFAM" id="SSF51338">
    <property type="entry name" value="Composite domain of metallo-dependent hydrolases"/>
    <property type="match status" value="1"/>
</dbReference>
<organism evidence="9 10">
    <name type="scientific">Pseudobutyrivibrio ruminis</name>
    <dbReference type="NCBI Taxonomy" id="46206"/>
    <lineage>
        <taxon>Bacteria</taxon>
        <taxon>Bacillati</taxon>
        <taxon>Bacillota</taxon>
        <taxon>Clostridia</taxon>
        <taxon>Lachnospirales</taxon>
        <taxon>Lachnospiraceae</taxon>
        <taxon>Pseudobutyrivibrio</taxon>
    </lineage>
</organism>
<comment type="catalytic activity">
    <reaction evidence="5 6">
        <text>adenine + H2O + H(+) = hypoxanthine + NH4(+)</text>
        <dbReference type="Rhea" id="RHEA:23688"/>
        <dbReference type="ChEBI" id="CHEBI:15377"/>
        <dbReference type="ChEBI" id="CHEBI:15378"/>
        <dbReference type="ChEBI" id="CHEBI:16708"/>
        <dbReference type="ChEBI" id="CHEBI:17368"/>
        <dbReference type="ChEBI" id="CHEBI:28938"/>
        <dbReference type="EC" id="3.5.4.2"/>
    </reaction>
</comment>
<dbReference type="Proteomes" id="UP000225889">
    <property type="component" value="Unassembled WGS sequence"/>
</dbReference>
<dbReference type="PANTHER" id="PTHR11113:SF2">
    <property type="entry name" value="ADENINE DEAMINASE"/>
    <property type="match status" value="1"/>
</dbReference>
<dbReference type="InterPro" id="IPR006679">
    <property type="entry name" value="Adenine_deam"/>
</dbReference>
<dbReference type="GO" id="GO:0000034">
    <property type="term" value="F:adenine deaminase activity"/>
    <property type="evidence" value="ECO:0007669"/>
    <property type="project" value="UniProtKB-UniRule"/>
</dbReference>
<dbReference type="EMBL" id="PDYF01000003">
    <property type="protein sequence ID" value="PHU36523.1"/>
    <property type="molecule type" value="Genomic_DNA"/>
</dbReference>
<gene>
    <name evidence="6 9" type="primary">ade</name>
    <name evidence="9" type="ORF">CSX01_00705</name>
</gene>
<dbReference type="Gene3D" id="3.20.20.140">
    <property type="entry name" value="Metal-dependent hydrolases"/>
    <property type="match status" value="1"/>
</dbReference>
<comment type="cofactor">
    <cofactor evidence="6">
        <name>Mn(2+)</name>
        <dbReference type="ChEBI" id="CHEBI:29035"/>
    </cofactor>
</comment>
<accession>A0A2G3E068</accession>
<dbReference type="Pfam" id="PF01979">
    <property type="entry name" value="Amidohydro_1"/>
    <property type="match status" value="1"/>
</dbReference>
<dbReference type="EC" id="3.5.4.2" evidence="2 6"/>
<proteinExistence type="inferred from homology"/>
<dbReference type="PANTHER" id="PTHR11113">
    <property type="entry name" value="N-ACETYLGLUCOSAMINE-6-PHOSPHATE DEACETYLASE"/>
    <property type="match status" value="1"/>
</dbReference>
<evidence type="ECO:0000256" key="2">
    <source>
        <dbReference type="ARBA" id="ARBA00012782"/>
    </source>
</evidence>
<reference evidence="9 10" key="1">
    <citation type="submission" date="2017-10" db="EMBL/GenBank/DDBJ databases">
        <title>Resolving the taxonomy of Roseburia spp., Eubacterium rectale and Agathobacter spp. through phylogenomic analysis.</title>
        <authorList>
            <person name="Sheridan P.O."/>
            <person name="Walker A.W."/>
            <person name="Duncan S.H."/>
            <person name="Scott K.P."/>
            <person name="Toole P.W.O."/>
            <person name="Luis P."/>
            <person name="Flint H.J."/>
        </authorList>
    </citation>
    <scope>NUCLEOTIDE SEQUENCE [LARGE SCALE GENOMIC DNA]</scope>
    <source>
        <strain evidence="9 10">JK626</strain>
    </source>
</reference>
<dbReference type="Gene3D" id="2.30.40.10">
    <property type="entry name" value="Urease, subunit C, domain 1"/>
    <property type="match status" value="1"/>
</dbReference>
<dbReference type="NCBIfam" id="TIGR01178">
    <property type="entry name" value="ade"/>
    <property type="match status" value="1"/>
</dbReference>
<evidence type="ECO:0000313" key="10">
    <source>
        <dbReference type="Proteomes" id="UP000225889"/>
    </source>
</evidence>
<evidence type="ECO:0000256" key="5">
    <source>
        <dbReference type="ARBA" id="ARBA00047720"/>
    </source>
</evidence>
<keyword evidence="3 6" id="KW-0378">Hydrolase</keyword>
<evidence type="ECO:0000256" key="4">
    <source>
        <dbReference type="ARBA" id="ARBA00023211"/>
    </source>
</evidence>
<evidence type="ECO:0000259" key="8">
    <source>
        <dbReference type="Pfam" id="PF13382"/>
    </source>
</evidence>
<evidence type="ECO:0000256" key="6">
    <source>
        <dbReference type="HAMAP-Rule" id="MF_01518"/>
    </source>
</evidence>
<feature type="domain" description="Adenine deaminase C-terminal" evidence="8">
    <location>
        <begin position="412"/>
        <end position="559"/>
    </location>
</feature>
<dbReference type="Pfam" id="PF13382">
    <property type="entry name" value="Adenine_deam_C"/>
    <property type="match status" value="1"/>
</dbReference>
<evidence type="ECO:0000256" key="3">
    <source>
        <dbReference type="ARBA" id="ARBA00022801"/>
    </source>
</evidence>